<feature type="region of interest" description="Disordered" evidence="1">
    <location>
        <begin position="41"/>
        <end position="73"/>
    </location>
</feature>
<evidence type="ECO:0000256" key="1">
    <source>
        <dbReference type="SAM" id="MobiDB-lite"/>
    </source>
</evidence>
<dbReference type="EMBL" id="BKCP01006959">
    <property type="protein sequence ID" value="GER44453.1"/>
    <property type="molecule type" value="Genomic_DNA"/>
</dbReference>
<dbReference type="AlphaFoldDB" id="A0A5A7QGN1"/>
<feature type="compositionally biased region" description="Polar residues" evidence="1">
    <location>
        <begin position="48"/>
        <end position="61"/>
    </location>
</feature>
<gene>
    <name evidence="2" type="ORF">STAS_21354</name>
</gene>
<protein>
    <submittedName>
        <fullName evidence="2">Acyl-CoA dehydrogenase</fullName>
    </submittedName>
</protein>
<proteinExistence type="predicted"/>
<organism evidence="2 3">
    <name type="scientific">Striga asiatica</name>
    <name type="common">Asiatic witchweed</name>
    <name type="synonym">Buchnera asiatica</name>
    <dbReference type="NCBI Taxonomy" id="4170"/>
    <lineage>
        <taxon>Eukaryota</taxon>
        <taxon>Viridiplantae</taxon>
        <taxon>Streptophyta</taxon>
        <taxon>Embryophyta</taxon>
        <taxon>Tracheophyta</taxon>
        <taxon>Spermatophyta</taxon>
        <taxon>Magnoliopsida</taxon>
        <taxon>eudicotyledons</taxon>
        <taxon>Gunneridae</taxon>
        <taxon>Pentapetalae</taxon>
        <taxon>asterids</taxon>
        <taxon>lamiids</taxon>
        <taxon>Lamiales</taxon>
        <taxon>Orobanchaceae</taxon>
        <taxon>Buchnereae</taxon>
        <taxon>Striga</taxon>
    </lineage>
</organism>
<evidence type="ECO:0000313" key="3">
    <source>
        <dbReference type="Proteomes" id="UP000325081"/>
    </source>
</evidence>
<reference evidence="3" key="1">
    <citation type="journal article" date="2019" name="Curr. Biol.">
        <title>Genome Sequence of Striga asiatica Provides Insight into the Evolution of Plant Parasitism.</title>
        <authorList>
            <person name="Yoshida S."/>
            <person name="Kim S."/>
            <person name="Wafula E.K."/>
            <person name="Tanskanen J."/>
            <person name="Kim Y.M."/>
            <person name="Honaas L."/>
            <person name="Yang Z."/>
            <person name="Spallek T."/>
            <person name="Conn C.E."/>
            <person name="Ichihashi Y."/>
            <person name="Cheong K."/>
            <person name="Cui S."/>
            <person name="Der J.P."/>
            <person name="Gundlach H."/>
            <person name="Jiao Y."/>
            <person name="Hori C."/>
            <person name="Ishida J.K."/>
            <person name="Kasahara H."/>
            <person name="Kiba T."/>
            <person name="Kim M.S."/>
            <person name="Koo N."/>
            <person name="Laohavisit A."/>
            <person name="Lee Y.H."/>
            <person name="Lumba S."/>
            <person name="McCourt P."/>
            <person name="Mortimer J.C."/>
            <person name="Mutuku J.M."/>
            <person name="Nomura T."/>
            <person name="Sasaki-Sekimoto Y."/>
            <person name="Seto Y."/>
            <person name="Wang Y."/>
            <person name="Wakatake T."/>
            <person name="Sakakibara H."/>
            <person name="Demura T."/>
            <person name="Yamaguchi S."/>
            <person name="Yoneyama K."/>
            <person name="Manabe R.I."/>
            <person name="Nelson D.C."/>
            <person name="Schulman A.H."/>
            <person name="Timko M.P."/>
            <person name="dePamphilis C.W."/>
            <person name="Choi D."/>
            <person name="Shirasu K."/>
        </authorList>
    </citation>
    <scope>NUCLEOTIDE SEQUENCE [LARGE SCALE GENOMIC DNA]</scope>
    <source>
        <strain evidence="3">cv. UVA1</strain>
    </source>
</reference>
<comment type="caution">
    <text evidence="2">The sequence shown here is derived from an EMBL/GenBank/DDBJ whole genome shotgun (WGS) entry which is preliminary data.</text>
</comment>
<evidence type="ECO:0000313" key="2">
    <source>
        <dbReference type="EMBL" id="GER44453.1"/>
    </source>
</evidence>
<keyword evidence="3" id="KW-1185">Reference proteome</keyword>
<dbReference type="Proteomes" id="UP000325081">
    <property type="component" value="Unassembled WGS sequence"/>
</dbReference>
<name>A0A5A7QGN1_STRAF</name>
<sequence length="249" mass="27673">MKAVFGRTLVADILREGTQRWVILDRWIYVLWIPFRMSPGGTEDGTSHKASSSQQGNNHQLVPSHDDLESPSKSIDANSLISATKSPIDANPGEGANTAHLQMIETSTMDMEKEDTLMIVEATQNHKAIFVPNTKLPKTWKRTGSKLAFRRSPFSLHAVITPAPRHSLYPRRGTTRGDLNGWTEKFSSPRCHAAASPAPRHFSPFTPLPFPRSATPGLHAVATIPRGPSRRHISASRRGRRLRAARFIF</sequence>
<accession>A0A5A7QGN1</accession>